<organism evidence="4 5">
    <name type="scientific">Mya arenaria</name>
    <name type="common">Soft-shell clam</name>
    <dbReference type="NCBI Taxonomy" id="6604"/>
    <lineage>
        <taxon>Eukaryota</taxon>
        <taxon>Metazoa</taxon>
        <taxon>Spiralia</taxon>
        <taxon>Lophotrochozoa</taxon>
        <taxon>Mollusca</taxon>
        <taxon>Bivalvia</taxon>
        <taxon>Autobranchia</taxon>
        <taxon>Heteroconchia</taxon>
        <taxon>Euheterodonta</taxon>
        <taxon>Imparidentia</taxon>
        <taxon>Neoheterodontei</taxon>
        <taxon>Myida</taxon>
        <taxon>Myoidea</taxon>
        <taxon>Myidae</taxon>
        <taxon>Mya</taxon>
    </lineage>
</organism>
<evidence type="ECO:0000313" key="4">
    <source>
        <dbReference type="EMBL" id="WAR13822.1"/>
    </source>
</evidence>
<dbReference type="PANTHER" id="PTHR16081:SF0">
    <property type="entry name" value="VERTNIN"/>
    <property type="match status" value="1"/>
</dbReference>
<comment type="similarity">
    <text evidence="1">Belongs to the vertnin family.</text>
</comment>
<protein>
    <recommendedName>
        <fullName evidence="2">Vertnin</fullName>
    </recommendedName>
</protein>
<dbReference type="EMBL" id="CP111020">
    <property type="protein sequence ID" value="WAR13822.1"/>
    <property type="molecule type" value="Genomic_DNA"/>
</dbReference>
<gene>
    <name evidence="4" type="ORF">MAR_003927</name>
</gene>
<feature type="region of interest" description="Disordered" evidence="3">
    <location>
        <begin position="1"/>
        <end position="30"/>
    </location>
</feature>
<sequence>MKSGNNSPPATVTTPESETRQAIQPADSTPLTNTISDSIVFWERLMQCQTYKEVQQATLDTVLPPLPSLPEVTFVTHKRVVDNSAVKLLTDEVECMGLLPTNIYGDGNCLPRCGSVLIYGDEEKHLDIRARIIMELVVNEAKYLDDKFLEEGSNVSLGRKNFARQFAITILGGKLTYLAIQRVIQAEVLRLCRSGTYMGIWQVAALSNIIQTDVVSVYPRYGGQTVRNDLNRTFVPFEKVELKKNKVYIMWSNIHGNKPPEEWHPNHFVTLLRMFPDEKKELASVGQEMRELSPIAFMEDSDVLQHQFH</sequence>
<proteinExistence type="inferred from homology"/>
<evidence type="ECO:0000256" key="1">
    <source>
        <dbReference type="ARBA" id="ARBA00007290"/>
    </source>
</evidence>
<evidence type="ECO:0000256" key="2">
    <source>
        <dbReference type="ARBA" id="ARBA00020188"/>
    </source>
</evidence>
<dbReference type="Gene3D" id="3.90.70.80">
    <property type="match status" value="1"/>
</dbReference>
<dbReference type="InterPro" id="IPR038822">
    <property type="entry name" value="Vertnin-like"/>
</dbReference>
<reference evidence="4" key="1">
    <citation type="submission" date="2022-11" db="EMBL/GenBank/DDBJ databases">
        <title>Centuries of genome instability and evolution in soft-shell clam transmissible cancer (bioRxiv).</title>
        <authorList>
            <person name="Hart S.F.M."/>
            <person name="Yonemitsu M.A."/>
            <person name="Giersch R.M."/>
            <person name="Beal B.F."/>
            <person name="Arriagada G."/>
            <person name="Davis B.W."/>
            <person name="Ostrander E.A."/>
            <person name="Goff S.P."/>
            <person name="Metzger M.J."/>
        </authorList>
    </citation>
    <scope>NUCLEOTIDE SEQUENCE</scope>
    <source>
        <strain evidence="4">MELC-2E11</strain>
        <tissue evidence="4">Siphon/mantle</tissue>
    </source>
</reference>
<accession>A0ABY7EV44</accession>
<keyword evidence="5" id="KW-1185">Reference proteome</keyword>
<evidence type="ECO:0000313" key="5">
    <source>
        <dbReference type="Proteomes" id="UP001164746"/>
    </source>
</evidence>
<dbReference type="CDD" id="cd22791">
    <property type="entry name" value="OTU_VRTN"/>
    <property type="match status" value="1"/>
</dbReference>
<name>A0ABY7EV44_MYAAR</name>
<evidence type="ECO:0000256" key="3">
    <source>
        <dbReference type="SAM" id="MobiDB-lite"/>
    </source>
</evidence>
<dbReference type="InterPro" id="IPR047273">
    <property type="entry name" value="VRTN_OTU_dom"/>
</dbReference>
<dbReference type="PANTHER" id="PTHR16081">
    <property type="entry name" value="VERTNIN"/>
    <property type="match status" value="1"/>
</dbReference>
<dbReference type="Proteomes" id="UP001164746">
    <property type="component" value="Chromosome 9"/>
</dbReference>